<keyword evidence="2" id="KW-0325">Glycoprotein</keyword>
<evidence type="ECO:0000259" key="4">
    <source>
        <dbReference type="Pfam" id="PF02225"/>
    </source>
</evidence>
<feature type="domain" description="PA" evidence="4">
    <location>
        <begin position="331"/>
        <end position="411"/>
    </location>
</feature>
<dbReference type="Proteomes" id="UP000430120">
    <property type="component" value="Unassembled WGS sequence"/>
</dbReference>
<dbReference type="CDD" id="cd04818">
    <property type="entry name" value="PA_subtilisin_1"/>
    <property type="match status" value="1"/>
</dbReference>
<evidence type="ECO:0000313" key="5">
    <source>
        <dbReference type="EMBL" id="KAB0583491.1"/>
    </source>
</evidence>
<dbReference type="EMBL" id="VZPB01000013">
    <property type="protein sequence ID" value="KAB0583491.1"/>
    <property type="molecule type" value="Genomic_DNA"/>
</dbReference>
<protein>
    <submittedName>
        <fullName evidence="5">Peptidase</fullName>
    </submittedName>
</protein>
<dbReference type="Gene3D" id="3.50.30.30">
    <property type="match status" value="1"/>
</dbReference>
<proteinExistence type="predicted"/>
<dbReference type="PANTHER" id="PTHR22702:SF1">
    <property type="entry name" value="PROTEASE-ASSOCIATED DOMAIN-CONTAINING PROTEIN 1"/>
    <property type="match status" value="1"/>
</dbReference>
<dbReference type="PANTHER" id="PTHR22702">
    <property type="entry name" value="PROTEASE-ASSOCIATED DOMAIN-CONTAINING PROTEIN"/>
    <property type="match status" value="1"/>
</dbReference>
<reference evidence="5 6" key="1">
    <citation type="submission" date="2019-09" db="EMBL/GenBank/DDBJ databases">
        <title>Draft genome sequences of 48 bacterial type strains from the CCUG.</title>
        <authorList>
            <person name="Tunovic T."/>
            <person name="Pineiro-Iglesias B."/>
            <person name="Unosson C."/>
            <person name="Inganas E."/>
            <person name="Ohlen M."/>
            <person name="Cardew S."/>
            <person name="Jensie-Markopoulos S."/>
            <person name="Salva-Serra F."/>
            <person name="Jaen-Luchoro D."/>
            <person name="Karlsson R."/>
            <person name="Svensson-Stadler L."/>
            <person name="Chun J."/>
            <person name="Moore E."/>
        </authorList>
    </citation>
    <scope>NUCLEOTIDE SEQUENCE [LARGE SCALE GENOMIC DNA]</scope>
    <source>
        <strain evidence="5 6">CCUG 30977</strain>
    </source>
</reference>
<accession>A0A643FDL7</accession>
<comment type="caution">
    <text evidence="5">The sequence shown here is derived from an EMBL/GenBank/DDBJ whole genome shotgun (WGS) entry which is preliminary data.</text>
</comment>
<keyword evidence="6" id="KW-1185">Reference proteome</keyword>
<dbReference type="InterPro" id="IPR003137">
    <property type="entry name" value="PA_domain"/>
</dbReference>
<evidence type="ECO:0000256" key="1">
    <source>
        <dbReference type="ARBA" id="ARBA00022729"/>
    </source>
</evidence>
<dbReference type="Pfam" id="PF02225">
    <property type="entry name" value="PA"/>
    <property type="match status" value="1"/>
</dbReference>
<dbReference type="AlphaFoldDB" id="A0A643FDL7"/>
<feature type="signal peptide" evidence="3">
    <location>
        <begin position="1"/>
        <end position="44"/>
    </location>
</feature>
<organism evidence="5 6">
    <name type="scientific">Ideonella dechloratans</name>
    <dbReference type="NCBI Taxonomy" id="36863"/>
    <lineage>
        <taxon>Bacteria</taxon>
        <taxon>Pseudomonadati</taxon>
        <taxon>Pseudomonadota</taxon>
        <taxon>Betaproteobacteria</taxon>
        <taxon>Burkholderiales</taxon>
        <taxon>Sphaerotilaceae</taxon>
        <taxon>Ideonella</taxon>
    </lineage>
</organism>
<dbReference type="OrthoDB" id="614750at2"/>
<feature type="chain" id="PRO_5024923049" evidence="3">
    <location>
        <begin position="45"/>
        <end position="501"/>
    </location>
</feature>
<evidence type="ECO:0000256" key="3">
    <source>
        <dbReference type="SAM" id="SignalP"/>
    </source>
</evidence>
<name>A0A643FDL7_IDEDE</name>
<keyword evidence="1 3" id="KW-0732">Signal</keyword>
<evidence type="ECO:0000256" key="2">
    <source>
        <dbReference type="ARBA" id="ARBA00023180"/>
    </source>
</evidence>
<dbReference type="SUPFAM" id="SSF52025">
    <property type="entry name" value="PA domain"/>
    <property type="match status" value="1"/>
</dbReference>
<dbReference type="InterPro" id="IPR046450">
    <property type="entry name" value="PA_dom_sf"/>
</dbReference>
<sequence length="501" mass="52661">MKPRWPCRRARRSSGRQTLNKSFKHKRALALLGLSLGCAFSAQAVKIKIVNADPPGVGFNDATPVAPVGGNEGTTLGAQRMNVYLNVAKKWAKHLPEGGPDILINADWPALSCTATSATLGSAGANSVWRDFPNAPYPGTWYSAALANTLAGADLDEGTEPEINSHFNVNLGQTGCLDGTSFYLGLDGNAPANTINFAVVLMHEVGHGLGFQALTSGSSGARISDGVNAYPAQWERWMYDNTTGKTWLEMTDAERKASAINARNLVWVGANVTAAVPEVLKKGTPELLVKSTENPDLVGAYLVGAASFGPTLATRVKAPIGRVIDQADGKTGLACNPLTGDNATLVAGRIALVDRGSCAFTIKVKNAQDAGAVGVIVADNTAGGPPAGMSGTDASITIPSVRITLDDGAKLKAVLMGDMRLSDNVKGILHVNKDQYAGADAQGRALLYTPNPYQSGSSVSHYDTIAFRNLLMEPAINSDLPVYRVTPPKDLTLPLLQDIGW</sequence>
<gene>
    <name evidence="5" type="ORF">F7Q92_07370</name>
</gene>
<evidence type="ECO:0000313" key="6">
    <source>
        <dbReference type="Proteomes" id="UP000430120"/>
    </source>
</evidence>